<evidence type="ECO:0000313" key="6">
    <source>
        <dbReference type="Ensembl" id="ENSLCAP00010007213.1"/>
    </source>
</evidence>
<reference evidence="7" key="1">
    <citation type="submission" date="2015-09" db="EMBL/GenBank/DDBJ databases">
        <authorList>
            <person name="Sai Rama Sridatta P."/>
        </authorList>
    </citation>
    <scope>NUCLEOTIDE SEQUENCE [LARGE SCALE GENOMIC DNA]</scope>
</reference>
<dbReference type="Ensembl" id="ENSLCAT00010007396.1">
    <property type="protein sequence ID" value="ENSLCAP00010007213.1"/>
    <property type="gene ID" value="ENSLCAG00010003539.1"/>
</dbReference>
<dbReference type="GO" id="GO:0008083">
    <property type="term" value="F:growth factor activity"/>
    <property type="evidence" value="ECO:0007669"/>
    <property type="project" value="UniProtKB-KW"/>
</dbReference>
<dbReference type="InterPro" id="IPR050507">
    <property type="entry name" value="PDGF/VEGF_growth_factor"/>
</dbReference>
<dbReference type="Proteomes" id="UP000314980">
    <property type="component" value="Unassembled WGS sequence"/>
</dbReference>
<protein>
    <submittedName>
        <fullName evidence="6">Vascular endothelial growth factor Aa</fullName>
    </submittedName>
</protein>
<feature type="domain" description="Platelet-derived growth factor (PDGF) family profile" evidence="5">
    <location>
        <begin position="80"/>
        <end position="176"/>
    </location>
</feature>
<evidence type="ECO:0000259" key="5">
    <source>
        <dbReference type="PROSITE" id="PS50278"/>
    </source>
</evidence>
<evidence type="ECO:0000256" key="3">
    <source>
        <dbReference type="RuleBase" id="RU003818"/>
    </source>
</evidence>
<keyword evidence="4" id="KW-0472">Membrane</keyword>
<dbReference type="GO" id="GO:0050930">
    <property type="term" value="P:induction of positive chemotaxis"/>
    <property type="evidence" value="ECO:0007669"/>
    <property type="project" value="TreeGrafter"/>
</dbReference>
<dbReference type="GO" id="GO:0060754">
    <property type="term" value="P:positive regulation of mast cell chemotaxis"/>
    <property type="evidence" value="ECO:0007669"/>
    <property type="project" value="TreeGrafter"/>
</dbReference>
<dbReference type="Gene3D" id="2.10.90.10">
    <property type="entry name" value="Cystine-knot cytokines"/>
    <property type="match status" value="1"/>
</dbReference>
<dbReference type="SUPFAM" id="SSF57501">
    <property type="entry name" value="Cystine-knot cytokines"/>
    <property type="match status" value="1"/>
</dbReference>
<gene>
    <name evidence="6" type="primary">vegfaa</name>
</gene>
<dbReference type="GO" id="GO:0001666">
    <property type="term" value="P:response to hypoxia"/>
    <property type="evidence" value="ECO:0007669"/>
    <property type="project" value="TreeGrafter"/>
</dbReference>
<reference evidence="6" key="2">
    <citation type="submission" date="2025-08" db="UniProtKB">
        <authorList>
            <consortium name="Ensembl"/>
        </authorList>
    </citation>
    <scope>IDENTIFICATION</scope>
</reference>
<dbReference type="GO" id="GO:0002040">
    <property type="term" value="P:sprouting angiogenesis"/>
    <property type="evidence" value="ECO:0007669"/>
    <property type="project" value="TreeGrafter"/>
</dbReference>
<dbReference type="GO" id="GO:0042056">
    <property type="term" value="F:chemoattractant activity"/>
    <property type="evidence" value="ECO:0007669"/>
    <property type="project" value="TreeGrafter"/>
</dbReference>
<dbReference type="GO" id="GO:0001938">
    <property type="term" value="P:positive regulation of endothelial cell proliferation"/>
    <property type="evidence" value="ECO:0007669"/>
    <property type="project" value="TreeGrafter"/>
</dbReference>
<keyword evidence="7" id="KW-1185">Reference proteome</keyword>
<dbReference type="GO" id="GO:0048010">
    <property type="term" value="P:vascular endothelial growth factor receptor signaling pathway"/>
    <property type="evidence" value="ECO:0007669"/>
    <property type="project" value="TreeGrafter"/>
</dbReference>
<dbReference type="CDD" id="cd00135">
    <property type="entry name" value="PDGF"/>
    <property type="match status" value="1"/>
</dbReference>
<keyword evidence="4" id="KW-1133">Transmembrane helix</keyword>
<reference evidence="6" key="3">
    <citation type="submission" date="2025-09" db="UniProtKB">
        <authorList>
            <consortium name="Ensembl"/>
        </authorList>
    </citation>
    <scope>IDENTIFICATION</scope>
</reference>
<accession>A0A4W6C6G8</accession>
<evidence type="ECO:0000256" key="2">
    <source>
        <dbReference type="ARBA" id="ARBA00023157"/>
    </source>
</evidence>
<dbReference type="Pfam" id="PF00341">
    <property type="entry name" value="PDGF"/>
    <property type="match status" value="1"/>
</dbReference>
<dbReference type="InterPro" id="IPR023581">
    <property type="entry name" value="PD_growth_factor_CS"/>
</dbReference>
<dbReference type="GO" id="GO:0005615">
    <property type="term" value="C:extracellular space"/>
    <property type="evidence" value="ECO:0007669"/>
    <property type="project" value="TreeGrafter"/>
</dbReference>
<dbReference type="InterPro" id="IPR029034">
    <property type="entry name" value="Cystine-knot_cytokine"/>
</dbReference>
<keyword evidence="1 3" id="KW-0339">Growth factor</keyword>
<evidence type="ECO:0000256" key="1">
    <source>
        <dbReference type="ARBA" id="ARBA00023030"/>
    </source>
</evidence>
<dbReference type="GO" id="GO:0005172">
    <property type="term" value="F:vascular endothelial growth factor receptor binding"/>
    <property type="evidence" value="ECO:0007669"/>
    <property type="project" value="TreeGrafter"/>
</dbReference>
<dbReference type="PROSITE" id="PS00249">
    <property type="entry name" value="PDGF_1"/>
    <property type="match status" value="1"/>
</dbReference>
<keyword evidence="4" id="KW-0812">Transmembrane</keyword>
<dbReference type="SMART" id="SM00141">
    <property type="entry name" value="PDGF"/>
    <property type="match status" value="1"/>
</dbReference>
<dbReference type="InterPro" id="IPR000072">
    <property type="entry name" value="PDGF/VEGF_dom"/>
</dbReference>
<dbReference type="PROSITE" id="PS50278">
    <property type="entry name" value="PDGF_2"/>
    <property type="match status" value="1"/>
</dbReference>
<evidence type="ECO:0000313" key="7">
    <source>
        <dbReference type="Proteomes" id="UP000314980"/>
    </source>
</evidence>
<comment type="similarity">
    <text evidence="3">Belongs to the PDGF/VEGF growth factor family.</text>
</comment>
<keyword evidence="2" id="KW-1015">Disulfide bond</keyword>
<dbReference type="GeneTree" id="ENSGT00940000157284"/>
<dbReference type="PANTHER" id="PTHR12025">
    <property type="entry name" value="VASCULAR ENDOTHELIAL GROWTH FACTOR"/>
    <property type="match status" value="1"/>
</dbReference>
<sequence>MIIMCYDNYYYVLLCCHMTIQPELSTPTSGLFVVFSESCFVSEHQLTFHVHFTIFLITFLVIKMTVVMLMMKRSISHVFLVIPLTEVLNKSMCQPREVLVDISHEYPEDTEHTFIPSCVVLNRCGGCCNDEALECIPTETRNVTLQVMRLRPMVTQHTIHLSFTEHQKCDCRAKPDVQVKKE</sequence>
<evidence type="ECO:0000256" key="4">
    <source>
        <dbReference type="SAM" id="Phobius"/>
    </source>
</evidence>
<name>A0A4W6C6G8_LATCA</name>
<organism evidence="6 7">
    <name type="scientific">Lates calcarifer</name>
    <name type="common">Barramundi</name>
    <name type="synonym">Holocentrus calcarifer</name>
    <dbReference type="NCBI Taxonomy" id="8187"/>
    <lineage>
        <taxon>Eukaryota</taxon>
        <taxon>Metazoa</taxon>
        <taxon>Chordata</taxon>
        <taxon>Craniata</taxon>
        <taxon>Vertebrata</taxon>
        <taxon>Euteleostomi</taxon>
        <taxon>Actinopterygii</taxon>
        <taxon>Neopterygii</taxon>
        <taxon>Teleostei</taxon>
        <taxon>Neoteleostei</taxon>
        <taxon>Acanthomorphata</taxon>
        <taxon>Carangaria</taxon>
        <taxon>Carangaria incertae sedis</taxon>
        <taxon>Centropomidae</taxon>
        <taxon>Lates</taxon>
    </lineage>
</organism>
<dbReference type="GO" id="GO:0016020">
    <property type="term" value="C:membrane"/>
    <property type="evidence" value="ECO:0007669"/>
    <property type="project" value="InterPro"/>
</dbReference>
<dbReference type="GO" id="GO:0045766">
    <property type="term" value="P:positive regulation of angiogenesis"/>
    <property type="evidence" value="ECO:0007669"/>
    <property type="project" value="TreeGrafter"/>
</dbReference>
<dbReference type="AlphaFoldDB" id="A0A4W6C6G8"/>
<dbReference type="GO" id="GO:0038084">
    <property type="term" value="P:vascular endothelial growth factor signaling pathway"/>
    <property type="evidence" value="ECO:0007669"/>
    <property type="project" value="TreeGrafter"/>
</dbReference>
<feature type="transmembrane region" description="Helical" evidence="4">
    <location>
        <begin position="50"/>
        <end position="70"/>
    </location>
</feature>
<dbReference type="PANTHER" id="PTHR12025:SF5">
    <property type="entry name" value="VASCULAR ENDOTHELIAL GROWTH FACTOR A, LONG FORM"/>
    <property type="match status" value="1"/>
</dbReference>
<proteinExistence type="inferred from homology"/>